<feature type="domain" description="HMG box" evidence="4">
    <location>
        <begin position="77"/>
        <end position="145"/>
    </location>
</feature>
<feature type="compositionally biased region" description="Polar residues" evidence="3">
    <location>
        <begin position="352"/>
        <end position="370"/>
    </location>
</feature>
<dbReference type="PANTHER" id="PTHR46232">
    <property type="entry name" value="SMARCE1 REGULATOR OF CHROMATIN"/>
    <property type="match status" value="1"/>
</dbReference>
<reference evidence="5 6" key="1">
    <citation type="journal article" date="2019" name="PLoS Biol.">
        <title>Sex chromosomes control vertical transmission of feminizing Wolbachia symbionts in an isopod.</title>
        <authorList>
            <person name="Becking T."/>
            <person name="Chebbi M.A."/>
            <person name="Giraud I."/>
            <person name="Moumen B."/>
            <person name="Laverre T."/>
            <person name="Caubet Y."/>
            <person name="Peccoud J."/>
            <person name="Gilbert C."/>
            <person name="Cordaux R."/>
        </authorList>
    </citation>
    <scope>NUCLEOTIDE SEQUENCE [LARGE SCALE GENOMIC DNA]</scope>
    <source>
        <strain evidence="5">ANa2</strain>
        <tissue evidence="5">Whole body excluding digestive tract and cuticle</tissue>
    </source>
</reference>
<dbReference type="SUPFAM" id="SSF47095">
    <property type="entry name" value="HMG-box"/>
    <property type="match status" value="1"/>
</dbReference>
<keyword evidence="2" id="KW-0175">Coiled coil</keyword>
<proteinExistence type="predicted"/>
<evidence type="ECO:0000256" key="2">
    <source>
        <dbReference type="SAM" id="Coils"/>
    </source>
</evidence>
<dbReference type="PROSITE" id="PS50118">
    <property type="entry name" value="HMG_BOX_2"/>
    <property type="match status" value="1"/>
</dbReference>
<organism evidence="5 6">
    <name type="scientific">Armadillidium nasatum</name>
    <dbReference type="NCBI Taxonomy" id="96803"/>
    <lineage>
        <taxon>Eukaryota</taxon>
        <taxon>Metazoa</taxon>
        <taxon>Ecdysozoa</taxon>
        <taxon>Arthropoda</taxon>
        <taxon>Crustacea</taxon>
        <taxon>Multicrustacea</taxon>
        <taxon>Malacostraca</taxon>
        <taxon>Eumalacostraca</taxon>
        <taxon>Peracarida</taxon>
        <taxon>Isopoda</taxon>
        <taxon>Oniscidea</taxon>
        <taxon>Crinocheta</taxon>
        <taxon>Armadillidiidae</taxon>
        <taxon>Armadillidium</taxon>
    </lineage>
</organism>
<dbReference type="InterPro" id="IPR036910">
    <property type="entry name" value="HMG_box_dom_sf"/>
</dbReference>
<evidence type="ECO:0000256" key="1">
    <source>
        <dbReference type="PROSITE-ProRule" id="PRU00267"/>
    </source>
</evidence>
<accession>A0A5N5T4T6</accession>
<dbReference type="Gene3D" id="1.10.30.10">
    <property type="entry name" value="High mobility group box domain"/>
    <property type="match status" value="1"/>
</dbReference>
<dbReference type="GO" id="GO:0031492">
    <property type="term" value="F:nucleosomal DNA binding"/>
    <property type="evidence" value="ECO:0007669"/>
    <property type="project" value="TreeGrafter"/>
</dbReference>
<evidence type="ECO:0000259" key="4">
    <source>
        <dbReference type="PROSITE" id="PS50118"/>
    </source>
</evidence>
<protein>
    <submittedName>
        <fullName evidence="5">SWI/SNF-related matrix-associated actin-dependent regulator of chromatin subfamily E member 1</fullName>
    </submittedName>
</protein>
<feature type="region of interest" description="Disordered" evidence="3">
    <location>
        <begin position="318"/>
        <end position="411"/>
    </location>
</feature>
<dbReference type="GO" id="GO:0016514">
    <property type="term" value="C:SWI/SNF complex"/>
    <property type="evidence" value="ECO:0007669"/>
    <property type="project" value="TreeGrafter"/>
</dbReference>
<comment type="caution">
    <text evidence="5">The sequence shown here is derived from an EMBL/GenBank/DDBJ whole genome shotgun (WGS) entry which is preliminary data.</text>
</comment>
<dbReference type="EMBL" id="SEYY01010369">
    <property type="protein sequence ID" value="KAB7501516.1"/>
    <property type="molecule type" value="Genomic_DNA"/>
</dbReference>
<feature type="DNA-binding region" description="HMG box" evidence="1">
    <location>
        <begin position="77"/>
        <end position="145"/>
    </location>
</feature>
<dbReference type="SMART" id="SM00398">
    <property type="entry name" value="HMG"/>
    <property type="match status" value="1"/>
</dbReference>
<keyword evidence="1" id="KW-0238">DNA-binding</keyword>
<dbReference type="GO" id="GO:0045892">
    <property type="term" value="P:negative regulation of DNA-templated transcription"/>
    <property type="evidence" value="ECO:0007669"/>
    <property type="project" value="TreeGrafter"/>
</dbReference>
<keyword evidence="6" id="KW-1185">Reference proteome</keyword>
<gene>
    <name evidence="5" type="primary">Smarce1</name>
    <name evidence="5" type="ORF">Anas_06608</name>
</gene>
<dbReference type="Proteomes" id="UP000326759">
    <property type="component" value="Unassembled WGS sequence"/>
</dbReference>
<dbReference type="AlphaFoldDB" id="A0A5N5T4T6"/>
<dbReference type="InterPro" id="IPR009071">
    <property type="entry name" value="HMG_box_dom"/>
</dbReference>
<sequence length="411" mass="46348">MVIDHISSRSSSQTQILRDRLVRAPSSIGGKSGDVVPVNPFTTPVHGHPSFNPQKIGGSKIGISTTETRAPKPPKAPDKPLMPYMRYSRKVWDQVKAAHPDHKLWEIGKLIRLMWKDLPEADKQEFVDEYENEKTEYEKALKAYHASPSYQAYLNAKNNKSFHIASEEKEILDRSSGGTTLNKLDRRIDIQPAEDEEDYEDGLSMKRVAHSRYVRNHRLINEIFSDTVVPDVRTVVTSQRLIVLRRQVQSLTMHQKKLEAELDQIEDKFEEKKRKFLEAGKNFQLELKKVKMNAPKLDDVSFAQMVEKQKDLIRKEAEERQKGMRPLSNASPNSTQSQSTTGNEGTEDCANASPQSNSNIENNENDTTAMGSSSTSQTDSGSSLVDQPNNVHSVVATPGQEGKTEEMETEN</sequence>
<dbReference type="CDD" id="cd21983">
    <property type="entry name" value="HMG-box_SMARCE1"/>
    <property type="match status" value="1"/>
</dbReference>
<dbReference type="PANTHER" id="PTHR46232:SF1">
    <property type="entry name" value="SWI_SNF-RELATED MATRIX-ASSOCIATED ACTIN-DEPENDENT REGULATOR OF CHROMATIN SUBFAMILY E MEMBER 1"/>
    <property type="match status" value="1"/>
</dbReference>
<dbReference type="OrthoDB" id="30931at2759"/>
<evidence type="ECO:0000313" key="6">
    <source>
        <dbReference type="Proteomes" id="UP000326759"/>
    </source>
</evidence>
<feature type="compositionally biased region" description="Basic and acidic residues" evidence="3">
    <location>
        <begin position="402"/>
        <end position="411"/>
    </location>
</feature>
<keyword evidence="1" id="KW-0539">Nucleus</keyword>
<feature type="coiled-coil region" evidence="2">
    <location>
        <begin position="248"/>
        <end position="275"/>
    </location>
</feature>
<name>A0A5N5T4T6_9CRUS</name>
<feature type="compositionally biased region" description="Polar residues" evidence="3">
    <location>
        <begin position="328"/>
        <end position="344"/>
    </location>
</feature>
<feature type="compositionally biased region" description="Low complexity" evidence="3">
    <location>
        <begin position="371"/>
        <end position="383"/>
    </location>
</feature>
<dbReference type="Pfam" id="PF00505">
    <property type="entry name" value="HMG_box"/>
    <property type="match status" value="1"/>
</dbReference>
<evidence type="ECO:0000313" key="5">
    <source>
        <dbReference type="EMBL" id="KAB7501516.1"/>
    </source>
</evidence>
<dbReference type="GO" id="GO:0016922">
    <property type="term" value="F:nuclear receptor binding"/>
    <property type="evidence" value="ECO:0007669"/>
    <property type="project" value="TreeGrafter"/>
</dbReference>
<evidence type="ECO:0000256" key="3">
    <source>
        <dbReference type="SAM" id="MobiDB-lite"/>
    </source>
</evidence>